<dbReference type="NCBIfam" id="NF008547">
    <property type="entry name" value="PRK11470.1"/>
    <property type="match status" value="1"/>
</dbReference>
<protein>
    <submittedName>
        <fullName evidence="2">Permuted papain-like amidase enzyme, YaeF/YiiX, C92 family</fullName>
    </submittedName>
</protein>
<dbReference type="Proteomes" id="UP000182470">
    <property type="component" value="Chromosome I"/>
</dbReference>
<dbReference type="SUPFAM" id="SSF54001">
    <property type="entry name" value="Cysteine proteinases"/>
    <property type="match status" value="1"/>
</dbReference>
<dbReference type="Pfam" id="PF05708">
    <property type="entry name" value="Peptidase_C92"/>
    <property type="match status" value="1"/>
</dbReference>
<dbReference type="InterPro" id="IPR038765">
    <property type="entry name" value="Papain-like_cys_pep_sf"/>
</dbReference>
<evidence type="ECO:0000313" key="2">
    <source>
        <dbReference type="EMBL" id="SDN15077.1"/>
    </source>
</evidence>
<name>A0A1G9Z1H7_9PSED</name>
<accession>A0A1G9Z1H7</accession>
<dbReference type="RefSeq" id="WP_083357640.1">
    <property type="nucleotide sequence ID" value="NZ_JXDI01000001.1"/>
</dbReference>
<dbReference type="EMBL" id="JXDI01000001">
    <property type="protein sequence ID" value="KAF2410938.1"/>
    <property type="molecule type" value="Genomic_DNA"/>
</dbReference>
<organism evidence="2 3">
    <name type="scientific">Pseudomonas antarctica</name>
    <dbReference type="NCBI Taxonomy" id="219572"/>
    <lineage>
        <taxon>Bacteria</taxon>
        <taxon>Pseudomonadati</taxon>
        <taxon>Pseudomonadota</taxon>
        <taxon>Gammaproteobacteria</taxon>
        <taxon>Pseudomonadales</taxon>
        <taxon>Pseudomonadaceae</taxon>
        <taxon>Pseudomonas</taxon>
    </lineage>
</organism>
<evidence type="ECO:0000313" key="3">
    <source>
        <dbReference type="Proteomes" id="UP000182470"/>
    </source>
</evidence>
<gene>
    <name evidence="1" type="ORF">PSAN_33720</name>
    <name evidence="2" type="ORF">SAMN04490179_2796</name>
</gene>
<reference evidence="1 4" key="1">
    <citation type="submission" date="2015-01" db="EMBL/GenBank/DDBJ databases">
        <title>Genome Sequence of Pseudomonas antarctica CMS 35.</title>
        <authorList>
            <person name="Voget S."/>
            <person name="Chow J."/>
            <person name="Daniel R."/>
            <person name="Streit W."/>
        </authorList>
    </citation>
    <scope>NUCLEOTIDE SEQUENCE [LARGE SCALE GENOMIC DNA]</scope>
    <source>
        <strain evidence="1 4">CMS 35</strain>
    </source>
</reference>
<dbReference type="EMBL" id="LT629704">
    <property type="protein sequence ID" value="SDN15077.1"/>
    <property type="molecule type" value="Genomic_DNA"/>
</dbReference>
<dbReference type="InterPro" id="IPR024453">
    <property type="entry name" value="Peptidase_C92"/>
</dbReference>
<dbReference type="Gene3D" id="3.90.1720.10">
    <property type="entry name" value="endopeptidase domain like (from Nostoc punctiforme)"/>
    <property type="match status" value="1"/>
</dbReference>
<reference evidence="2 3" key="2">
    <citation type="submission" date="2016-10" db="EMBL/GenBank/DDBJ databases">
        <authorList>
            <person name="de Groot N.N."/>
        </authorList>
    </citation>
    <scope>NUCLEOTIDE SEQUENCE [LARGE SCALE GENOMIC DNA]</scope>
    <source>
        <strain evidence="2 3">BS2772</strain>
    </source>
</reference>
<dbReference type="Proteomes" id="UP000748067">
    <property type="component" value="Unassembled WGS sequence"/>
</dbReference>
<evidence type="ECO:0000313" key="1">
    <source>
        <dbReference type="EMBL" id="KAF2410938.1"/>
    </source>
</evidence>
<evidence type="ECO:0000313" key="4">
    <source>
        <dbReference type="Proteomes" id="UP000748067"/>
    </source>
</evidence>
<dbReference type="AlphaFoldDB" id="A0A1G9Z1H7"/>
<proteinExistence type="predicted"/>
<dbReference type="OrthoDB" id="6117294at2"/>
<keyword evidence="4" id="KW-1185">Reference proteome</keyword>
<sequence length="213" mass="24020">MPVDNGVITPVRTPVANLQIGDLVFIRVTARPFLEVASATNSWTNHVGIVVDNRGDEPLIAESTFPFARTTPLTRFLQRSEHGRYAVARLTSALSDQHHSALVEAALRRMGTFYDTGFNISSRRQFCSRFVRDVIYEATDIQVGEVETFATLLQQNPDPRLVFWRCWYLGRIPWQRRTVTPASVLRSSQVHVIVDAPGHAHAAEQPAAKRWAR</sequence>